<feature type="signal peptide" evidence="1">
    <location>
        <begin position="1"/>
        <end position="23"/>
    </location>
</feature>
<evidence type="ECO:0000313" key="3">
    <source>
        <dbReference type="RefSeq" id="XP_033463571.1"/>
    </source>
</evidence>
<organism evidence="3">
    <name type="scientific">Dissoconium aciculare CBS 342.82</name>
    <dbReference type="NCBI Taxonomy" id="1314786"/>
    <lineage>
        <taxon>Eukaryota</taxon>
        <taxon>Fungi</taxon>
        <taxon>Dikarya</taxon>
        <taxon>Ascomycota</taxon>
        <taxon>Pezizomycotina</taxon>
        <taxon>Dothideomycetes</taxon>
        <taxon>Dothideomycetidae</taxon>
        <taxon>Mycosphaerellales</taxon>
        <taxon>Dissoconiaceae</taxon>
        <taxon>Dissoconium</taxon>
    </lineage>
</organism>
<dbReference type="Proteomes" id="UP000504637">
    <property type="component" value="Unplaced"/>
</dbReference>
<keyword evidence="2" id="KW-1185">Reference proteome</keyword>
<evidence type="ECO:0000313" key="2">
    <source>
        <dbReference type="Proteomes" id="UP000504637"/>
    </source>
</evidence>
<dbReference type="RefSeq" id="XP_033463571.1">
    <property type="nucleotide sequence ID" value="XM_033604042.1"/>
</dbReference>
<dbReference type="GeneID" id="54361842"/>
<reference evidence="3" key="1">
    <citation type="submission" date="2020-01" db="EMBL/GenBank/DDBJ databases">
        <authorList>
            <consortium name="DOE Joint Genome Institute"/>
            <person name="Haridas S."/>
            <person name="Albert R."/>
            <person name="Binder M."/>
            <person name="Bloem J."/>
            <person name="Labutti K."/>
            <person name="Salamov A."/>
            <person name="Andreopoulos B."/>
            <person name="Baker S.E."/>
            <person name="Barry K."/>
            <person name="Bills G."/>
            <person name="Bluhm B.H."/>
            <person name="Cannon C."/>
            <person name="Castanera R."/>
            <person name="Culley D.E."/>
            <person name="Daum C."/>
            <person name="Ezra D."/>
            <person name="Gonzalez J.B."/>
            <person name="Henrissat B."/>
            <person name="Kuo A."/>
            <person name="Liang C."/>
            <person name="Lipzen A."/>
            <person name="Lutzoni F."/>
            <person name="Magnuson J."/>
            <person name="Mondo S."/>
            <person name="Nolan M."/>
            <person name="Ohm R."/>
            <person name="Pangilinan J."/>
            <person name="Park H.-J."/>
            <person name="Ramirez L."/>
            <person name="Alfaro M."/>
            <person name="Sun H."/>
            <person name="Tritt A."/>
            <person name="Yoshinaga Y."/>
            <person name="Zwiers L.-H."/>
            <person name="Turgeon B.G."/>
            <person name="Goodwin S.B."/>
            <person name="Spatafora J.W."/>
            <person name="Crous P.W."/>
            <person name="Grigoriev I.V."/>
        </authorList>
    </citation>
    <scope>NUCLEOTIDE SEQUENCE</scope>
    <source>
        <strain evidence="3">CBS 342.82</strain>
    </source>
</reference>
<protein>
    <submittedName>
        <fullName evidence="3">Uncharacterized protein</fullName>
    </submittedName>
</protein>
<dbReference type="AlphaFoldDB" id="A0A6J3MEV9"/>
<evidence type="ECO:0000256" key="1">
    <source>
        <dbReference type="SAM" id="SignalP"/>
    </source>
</evidence>
<sequence>MQEHAPSFHGAAILGAFLVSLWGKVPTNGFWCCHGSTGDSLTVECTRKIFQTLSKPQEAILDHLVDRPLAPGLVRRKLSRILCREEKLK</sequence>
<reference evidence="3" key="2">
    <citation type="submission" date="2020-04" db="EMBL/GenBank/DDBJ databases">
        <authorList>
            <consortium name="NCBI Genome Project"/>
        </authorList>
    </citation>
    <scope>NUCLEOTIDE SEQUENCE</scope>
    <source>
        <strain evidence="3">CBS 342.82</strain>
    </source>
</reference>
<accession>A0A6J3MEV9</accession>
<reference evidence="3" key="3">
    <citation type="submission" date="2025-08" db="UniProtKB">
        <authorList>
            <consortium name="RefSeq"/>
        </authorList>
    </citation>
    <scope>IDENTIFICATION</scope>
    <source>
        <strain evidence="3">CBS 342.82</strain>
    </source>
</reference>
<feature type="chain" id="PRO_5027072860" evidence="1">
    <location>
        <begin position="24"/>
        <end position="89"/>
    </location>
</feature>
<proteinExistence type="predicted"/>
<gene>
    <name evidence="3" type="ORF">K489DRAFT_376958</name>
</gene>
<name>A0A6J3MEV9_9PEZI</name>
<keyword evidence="1" id="KW-0732">Signal</keyword>